<protein>
    <submittedName>
        <fullName evidence="2">Uncharacterized protein</fullName>
    </submittedName>
</protein>
<proteinExistence type="predicted"/>
<evidence type="ECO:0000313" key="2">
    <source>
        <dbReference type="EMBL" id="KAG0724788.1"/>
    </source>
</evidence>
<sequence>MAGIELVAAKKVEKQVERGTRLKRLREREDSDIARLTERAEIPSQSSSSSSSPCVDDVITGSGIPKGQRKKLKQSPSISVKDLNLISIWGSREGCLSRQATSTFAAPGFQVLGNGIGSMAVSKSTVHQARIAGREKAAEKIVELRNQEIPERLVLLWGRKTPPVPLWRTEDRIPVLLTGER</sequence>
<gene>
    <name evidence="2" type="ORF">GWK47_039912</name>
</gene>
<organism evidence="2 3">
    <name type="scientific">Chionoecetes opilio</name>
    <name type="common">Atlantic snow crab</name>
    <name type="synonym">Cancer opilio</name>
    <dbReference type="NCBI Taxonomy" id="41210"/>
    <lineage>
        <taxon>Eukaryota</taxon>
        <taxon>Metazoa</taxon>
        <taxon>Ecdysozoa</taxon>
        <taxon>Arthropoda</taxon>
        <taxon>Crustacea</taxon>
        <taxon>Multicrustacea</taxon>
        <taxon>Malacostraca</taxon>
        <taxon>Eumalacostraca</taxon>
        <taxon>Eucarida</taxon>
        <taxon>Decapoda</taxon>
        <taxon>Pleocyemata</taxon>
        <taxon>Brachyura</taxon>
        <taxon>Eubrachyura</taxon>
        <taxon>Majoidea</taxon>
        <taxon>Majidae</taxon>
        <taxon>Chionoecetes</taxon>
    </lineage>
</organism>
<feature type="region of interest" description="Disordered" evidence="1">
    <location>
        <begin position="26"/>
        <end position="73"/>
    </location>
</feature>
<keyword evidence="3" id="KW-1185">Reference proteome</keyword>
<feature type="compositionally biased region" description="Basic and acidic residues" evidence="1">
    <location>
        <begin position="26"/>
        <end position="41"/>
    </location>
</feature>
<dbReference type="EMBL" id="JACEEZ010006423">
    <property type="protein sequence ID" value="KAG0724788.1"/>
    <property type="molecule type" value="Genomic_DNA"/>
</dbReference>
<evidence type="ECO:0000313" key="3">
    <source>
        <dbReference type="Proteomes" id="UP000770661"/>
    </source>
</evidence>
<accession>A0A8J5CLF0</accession>
<dbReference type="OrthoDB" id="6380626at2759"/>
<reference evidence="2" key="1">
    <citation type="submission" date="2020-07" db="EMBL/GenBank/DDBJ databases">
        <title>The High-quality genome of the commercially important snow crab, Chionoecetes opilio.</title>
        <authorList>
            <person name="Jeong J.-H."/>
            <person name="Ryu S."/>
        </authorList>
    </citation>
    <scope>NUCLEOTIDE SEQUENCE</scope>
    <source>
        <strain evidence="2">MADBK_172401_WGS</strain>
        <tissue evidence="2">Digestive gland</tissue>
    </source>
</reference>
<dbReference type="Proteomes" id="UP000770661">
    <property type="component" value="Unassembled WGS sequence"/>
</dbReference>
<evidence type="ECO:0000256" key="1">
    <source>
        <dbReference type="SAM" id="MobiDB-lite"/>
    </source>
</evidence>
<dbReference type="AlphaFoldDB" id="A0A8J5CLF0"/>
<comment type="caution">
    <text evidence="2">The sequence shown here is derived from an EMBL/GenBank/DDBJ whole genome shotgun (WGS) entry which is preliminary data.</text>
</comment>
<name>A0A8J5CLF0_CHIOP</name>